<evidence type="ECO:0000259" key="5">
    <source>
        <dbReference type="Pfam" id="PF16874"/>
    </source>
</evidence>
<dbReference type="InterPro" id="IPR002252">
    <property type="entry name" value="Glyco_hydro_36"/>
</dbReference>
<gene>
    <name evidence="7" type="primary">agaA_7</name>
    <name evidence="7" type="ORF">SDC9_66132</name>
</gene>
<evidence type="ECO:0000256" key="4">
    <source>
        <dbReference type="ARBA" id="ARBA00023295"/>
    </source>
</evidence>
<comment type="catalytic activity">
    <reaction evidence="1">
        <text>Hydrolysis of terminal, non-reducing alpha-D-galactose residues in alpha-D-galactosides, including galactose oligosaccharides, galactomannans and galactolipids.</text>
        <dbReference type="EC" id="3.2.1.22"/>
    </reaction>
</comment>
<keyword evidence="3 7" id="KW-0378">Hydrolase</keyword>
<dbReference type="Pfam" id="PF16874">
    <property type="entry name" value="Glyco_hydro_36C"/>
    <property type="match status" value="1"/>
</dbReference>
<dbReference type="Gene3D" id="2.70.98.60">
    <property type="entry name" value="alpha-galactosidase from lactobacil brevis"/>
    <property type="match status" value="1"/>
</dbReference>
<dbReference type="EC" id="3.2.1.22" evidence="2"/>
<dbReference type="Pfam" id="PF02065">
    <property type="entry name" value="Melibiase"/>
    <property type="match status" value="1"/>
</dbReference>
<evidence type="ECO:0000256" key="3">
    <source>
        <dbReference type="ARBA" id="ARBA00022801"/>
    </source>
</evidence>
<dbReference type="PANTHER" id="PTHR43053">
    <property type="entry name" value="GLYCOSIDASE FAMILY 31"/>
    <property type="match status" value="1"/>
</dbReference>
<keyword evidence="4 7" id="KW-0326">Glycosidase</keyword>
<evidence type="ECO:0000259" key="6">
    <source>
        <dbReference type="Pfam" id="PF16875"/>
    </source>
</evidence>
<dbReference type="GO" id="GO:0016052">
    <property type="term" value="P:carbohydrate catabolic process"/>
    <property type="evidence" value="ECO:0007669"/>
    <property type="project" value="InterPro"/>
</dbReference>
<dbReference type="EMBL" id="VSSQ01003228">
    <property type="protein sequence ID" value="MPM19706.1"/>
    <property type="molecule type" value="Genomic_DNA"/>
</dbReference>
<dbReference type="InterPro" id="IPR017853">
    <property type="entry name" value="GH"/>
</dbReference>
<dbReference type="InterPro" id="IPR050985">
    <property type="entry name" value="Alpha-glycosidase_related"/>
</dbReference>
<dbReference type="Gene3D" id="2.60.40.1180">
    <property type="entry name" value="Golgi alpha-mannosidase II"/>
    <property type="match status" value="1"/>
</dbReference>
<evidence type="ECO:0000256" key="2">
    <source>
        <dbReference type="ARBA" id="ARBA00012755"/>
    </source>
</evidence>
<dbReference type="AlphaFoldDB" id="A0A644XU17"/>
<dbReference type="InterPro" id="IPR038417">
    <property type="entry name" value="Alpga-gal_N_sf"/>
</dbReference>
<dbReference type="PRINTS" id="PR00743">
    <property type="entry name" value="GLHYDRLASE36"/>
</dbReference>
<organism evidence="7">
    <name type="scientific">bioreactor metagenome</name>
    <dbReference type="NCBI Taxonomy" id="1076179"/>
    <lineage>
        <taxon>unclassified sequences</taxon>
        <taxon>metagenomes</taxon>
        <taxon>ecological metagenomes</taxon>
    </lineage>
</organism>
<dbReference type="Pfam" id="PF16875">
    <property type="entry name" value="Glyco_hydro_36N"/>
    <property type="match status" value="1"/>
</dbReference>
<reference evidence="7" key="1">
    <citation type="submission" date="2019-08" db="EMBL/GenBank/DDBJ databases">
        <authorList>
            <person name="Kucharzyk K."/>
            <person name="Murdoch R.W."/>
            <person name="Higgins S."/>
            <person name="Loffler F."/>
        </authorList>
    </citation>
    <scope>NUCLEOTIDE SEQUENCE</scope>
</reference>
<feature type="domain" description="Glycosyl hydrolase family 36 C-terminal" evidence="5">
    <location>
        <begin position="646"/>
        <end position="776"/>
    </location>
</feature>
<dbReference type="PANTHER" id="PTHR43053:SF3">
    <property type="entry name" value="ALPHA-GALACTOSIDASE C-RELATED"/>
    <property type="match status" value="1"/>
</dbReference>
<dbReference type="InterPro" id="IPR031704">
    <property type="entry name" value="Glyco_hydro_36_N"/>
</dbReference>
<dbReference type="InterPro" id="IPR013785">
    <property type="entry name" value="Aldolase_TIM"/>
</dbReference>
<dbReference type="InterPro" id="IPR031705">
    <property type="entry name" value="Glyco_hydro_36_C"/>
</dbReference>
<dbReference type="FunFam" id="3.20.20.70:FF:000118">
    <property type="entry name" value="Alpha-galactosidase"/>
    <property type="match status" value="1"/>
</dbReference>
<feature type="domain" description="Glycosyl hydrolase family 36 N-terminal" evidence="6">
    <location>
        <begin position="26"/>
        <end position="280"/>
    </location>
</feature>
<dbReference type="Gene3D" id="3.20.20.70">
    <property type="entry name" value="Aldolase class I"/>
    <property type="match status" value="1"/>
</dbReference>
<dbReference type="PROSITE" id="PS00512">
    <property type="entry name" value="ALPHA_GALACTOSIDASE"/>
    <property type="match status" value="1"/>
</dbReference>
<comment type="caution">
    <text evidence="7">The sequence shown here is derived from an EMBL/GenBank/DDBJ whole genome shotgun (WGS) entry which is preliminary data.</text>
</comment>
<dbReference type="GO" id="GO:0004557">
    <property type="term" value="F:alpha-galactosidase activity"/>
    <property type="evidence" value="ECO:0007669"/>
    <property type="project" value="UniProtKB-EC"/>
</dbReference>
<name>A0A644XU17_9ZZZZ</name>
<protein>
    <recommendedName>
        <fullName evidence="2">alpha-galactosidase</fullName>
        <ecNumber evidence="2">3.2.1.22</ecNumber>
    </recommendedName>
</protein>
<dbReference type="PIRSF" id="PIRSF005536">
    <property type="entry name" value="Agal"/>
    <property type="match status" value="1"/>
</dbReference>
<dbReference type="InterPro" id="IPR013780">
    <property type="entry name" value="Glyco_hydro_b"/>
</dbReference>
<evidence type="ECO:0000256" key="1">
    <source>
        <dbReference type="ARBA" id="ARBA00001255"/>
    </source>
</evidence>
<accession>A0A644XU17</accession>
<dbReference type="InterPro" id="IPR000111">
    <property type="entry name" value="Glyco_hydro_27/36_CS"/>
</dbReference>
<dbReference type="SUPFAM" id="SSF51445">
    <property type="entry name" value="(Trans)glycosidases"/>
    <property type="match status" value="1"/>
</dbReference>
<proteinExistence type="predicted"/>
<evidence type="ECO:0000313" key="7">
    <source>
        <dbReference type="EMBL" id="MPM19706.1"/>
    </source>
</evidence>
<dbReference type="CDD" id="cd14791">
    <property type="entry name" value="GH36"/>
    <property type="match status" value="1"/>
</dbReference>
<sequence>MISKKDRLFNLSTKHTSYLFAITETGHLEHLYYGRLLSNPTLSIDALAEKRSLNIGTSTAYDSDNPTLYLTNLCMEYSTMGKGDYRECSVNIEYSRGMQTLDFIVKSFRILPGKPRTFSGLPESYGDKSTCTTLEITLKETSLPLRMALTYTVFEDSDVITRRATIYNDGTNSVRIKGLASAQLDLDADDWNLVTFDGAWARERYMNERPLLPGIYINDSKTGVSSADHNPCIFLKKDDGECIGMNLVYSGNHRELVEVSPYGKIRVMTGINPATFSWDLSPQDRFQSPEAVLTYSHQGMNGASQNFHHFINNHIVRGTWKLRERPVLINNWEATYFNFNEDKLLNLAKESADLGIELFVLDDGWFGLRNDDTTSLGDWTVNPKKLPSGLAGLSLEVHRLGMMFGLWVEPEMVSIESQLYKKHPDWMIAIPGRRPSVGRNQYILDLSRQEVRDHLFKNLSETWHLADVNYIKWDMNRVFSDIYSANAEIRNHGEFFHRYVLGLYDLLDRLTKAFPNVLFESYASGGNRFDLGMLCYMSQTWTSDNTDALCRLYIQEGTSCGYPLSTMGSHVSTSPNHQTLRRTDLEARFNVAAFGVLGYELDITKLKGQQKEAIRSQIAFYKAHRSLLQYGNFTRIKLANSHSNQVVWAVASHDKSELLVLFAQKLNQPNPGADKLRVEAVDLNAVYEVFPRQQKIDIKMFGDLLNRVSPVPITEGGLAQDTISKAISLESEIEHYRVSGEQVAYGGIKLNQQFGGTGYDAMTRVLGDFGNRIYIFKKINLESK</sequence>